<dbReference type="Pfam" id="PF00400">
    <property type="entry name" value="WD40"/>
    <property type="match status" value="3"/>
</dbReference>
<dbReference type="EnsemblMetazoa" id="CLYHEMT019158.1">
    <property type="protein sequence ID" value="CLYHEMP019158.1"/>
    <property type="gene ID" value="CLYHEMG019158"/>
</dbReference>
<dbReference type="AlphaFoldDB" id="A0A7M5X8E2"/>
<accession>A0A7M5X8E2</accession>
<dbReference type="PANTHER" id="PTHR12442:SF26">
    <property type="entry name" value="CYTOPLASMIC DYNEIN 2 INTERMEDIATE CHAIN 2"/>
    <property type="match status" value="1"/>
</dbReference>
<keyword evidence="2" id="KW-0963">Cytoplasm</keyword>
<evidence type="ECO:0000256" key="5">
    <source>
        <dbReference type="PROSITE-ProRule" id="PRU00221"/>
    </source>
</evidence>
<dbReference type="OrthoDB" id="445052at2759"/>
<dbReference type="RefSeq" id="XP_066914024.1">
    <property type="nucleotide sequence ID" value="XM_067057923.1"/>
</dbReference>
<dbReference type="SUPFAM" id="SSF50978">
    <property type="entry name" value="WD40 repeat-like"/>
    <property type="match status" value="1"/>
</dbReference>
<dbReference type="GO" id="GO:0042073">
    <property type="term" value="P:intraciliary transport"/>
    <property type="evidence" value="ECO:0007669"/>
    <property type="project" value="TreeGrafter"/>
</dbReference>
<dbReference type="Proteomes" id="UP000594262">
    <property type="component" value="Unplaced"/>
</dbReference>
<dbReference type="GO" id="GO:0045503">
    <property type="term" value="F:dynein light chain binding"/>
    <property type="evidence" value="ECO:0007669"/>
    <property type="project" value="TreeGrafter"/>
</dbReference>
<evidence type="ECO:0000256" key="4">
    <source>
        <dbReference type="ARBA" id="ARBA00022737"/>
    </source>
</evidence>
<dbReference type="InterPro" id="IPR001680">
    <property type="entry name" value="WD40_rpt"/>
</dbReference>
<dbReference type="GO" id="GO:0045504">
    <property type="term" value="F:dynein heavy chain binding"/>
    <property type="evidence" value="ECO:0007669"/>
    <property type="project" value="TreeGrafter"/>
</dbReference>
<name>A0A7M5X8E2_9CNID</name>
<dbReference type="InterPro" id="IPR019775">
    <property type="entry name" value="WD40_repeat_CS"/>
</dbReference>
<dbReference type="GO" id="GO:0097014">
    <property type="term" value="C:ciliary plasm"/>
    <property type="evidence" value="ECO:0007669"/>
    <property type="project" value="TreeGrafter"/>
</dbReference>
<comment type="subcellular location">
    <subcellularLocation>
        <location evidence="1">Cytoplasm</location>
    </subcellularLocation>
</comment>
<dbReference type="RefSeq" id="XP_066914025.1">
    <property type="nucleotide sequence ID" value="XM_067057924.1"/>
</dbReference>
<dbReference type="PANTHER" id="PTHR12442">
    <property type="entry name" value="DYNEIN INTERMEDIATE CHAIN"/>
    <property type="match status" value="1"/>
</dbReference>
<feature type="repeat" description="WD" evidence="5">
    <location>
        <begin position="182"/>
        <end position="217"/>
    </location>
</feature>
<evidence type="ECO:0000313" key="7">
    <source>
        <dbReference type="Proteomes" id="UP000594262"/>
    </source>
</evidence>
<dbReference type="EnsemblMetazoa" id="CLYHEMT019159.1">
    <property type="protein sequence ID" value="CLYHEMP019159.1"/>
    <property type="gene ID" value="CLYHEMG019159"/>
</dbReference>
<dbReference type="InterPro" id="IPR050687">
    <property type="entry name" value="Dynein_IC"/>
</dbReference>
<dbReference type="InterPro" id="IPR036322">
    <property type="entry name" value="WD40_repeat_dom_sf"/>
</dbReference>
<dbReference type="PROSITE" id="PS00678">
    <property type="entry name" value="WD_REPEATS_1"/>
    <property type="match status" value="1"/>
</dbReference>
<keyword evidence="3 5" id="KW-0853">WD repeat</keyword>
<keyword evidence="4" id="KW-0677">Repeat</keyword>
<proteinExistence type="predicted"/>
<dbReference type="Gene3D" id="2.130.10.10">
    <property type="entry name" value="YVTN repeat-like/Quinoprotein amine dehydrogenase"/>
    <property type="match status" value="2"/>
</dbReference>
<dbReference type="PROSITE" id="PS50082">
    <property type="entry name" value="WD_REPEATS_2"/>
    <property type="match status" value="1"/>
</dbReference>
<dbReference type="InterPro" id="IPR015943">
    <property type="entry name" value="WD40/YVTN_repeat-like_dom_sf"/>
</dbReference>
<sequence length="460" mass="51262">MFKDENLESINIKSDTLSEKYVRDQSCQTKPIELKNQYSQAILRLSVDVQTELSHTPASVTRLRVDNSKKLETFMLTVYPLVSEQLTANVRSHAFDDYELDELNISENIECKVTLTCPEQKEEDKLDITCLSWNSIGSIVASALGKFEHDTWCTHPAQIHIWNVNKQENSTPNKTIDADNCVTAIAFHPSDPPILVSGDFSGKIHVWDLSKEDNILVAFSGKETETHHEAVNQLVWIPSTGSVLNFISTGSDGNIFLWMYNKLKQHLGLISTFQLSSDVIPRNVRKSSMRSGTALGITCASLTSNQNKDILVGTENGGVFCCKEKTNGGGYTIIAFGSHEATVNSIDSSQAMKTFFLTCSLDMCIHVYQESQSTPLHKVDPMSGYLFAVQWSPTKHVFYVSTAASNILVYQIEDDEVHLKNTINVGNKKVCINSLAVNKEDKIASADSNTTIKIWEFKND</sequence>
<organism evidence="6 7">
    <name type="scientific">Clytia hemisphaerica</name>
    <dbReference type="NCBI Taxonomy" id="252671"/>
    <lineage>
        <taxon>Eukaryota</taxon>
        <taxon>Metazoa</taxon>
        <taxon>Cnidaria</taxon>
        <taxon>Hydrozoa</taxon>
        <taxon>Hydroidolina</taxon>
        <taxon>Leptothecata</taxon>
        <taxon>Obeliida</taxon>
        <taxon>Clytiidae</taxon>
        <taxon>Clytia</taxon>
    </lineage>
</organism>
<evidence type="ECO:0000256" key="1">
    <source>
        <dbReference type="ARBA" id="ARBA00004496"/>
    </source>
</evidence>
<dbReference type="SMART" id="SM00320">
    <property type="entry name" value="WD40"/>
    <property type="match status" value="6"/>
</dbReference>
<dbReference type="GO" id="GO:0005868">
    <property type="term" value="C:cytoplasmic dynein complex"/>
    <property type="evidence" value="ECO:0007669"/>
    <property type="project" value="TreeGrafter"/>
</dbReference>
<evidence type="ECO:0000256" key="3">
    <source>
        <dbReference type="ARBA" id="ARBA00022574"/>
    </source>
</evidence>
<dbReference type="GeneID" id="136801291"/>
<keyword evidence="7" id="KW-1185">Reference proteome</keyword>
<protein>
    <submittedName>
        <fullName evidence="6">Uncharacterized protein</fullName>
    </submittedName>
</protein>
<evidence type="ECO:0000256" key="2">
    <source>
        <dbReference type="ARBA" id="ARBA00022490"/>
    </source>
</evidence>
<evidence type="ECO:0000313" key="6">
    <source>
        <dbReference type="EnsemblMetazoa" id="CLYHEMP019159.1"/>
    </source>
</evidence>
<reference evidence="6" key="1">
    <citation type="submission" date="2021-01" db="UniProtKB">
        <authorList>
            <consortium name="EnsemblMetazoa"/>
        </authorList>
    </citation>
    <scope>IDENTIFICATION</scope>
</reference>